<dbReference type="PRINTS" id="PR00420">
    <property type="entry name" value="RNGMNOXGNASE"/>
</dbReference>
<keyword evidence="3" id="KW-0560">Oxidoreductase</keyword>
<reference evidence="5" key="1">
    <citation type="journal article" date="2020" name="Stud. Mycol.">
        <title>101 Dothideomycetes genomes: a test case for predicting lifestyles and emergence of pathogens.</title>
        <authorList>
            <person name="Haridas S."/>
            <person name="Albert R."/>
            <person name="Binder M."/>
            <person name="Bloem J."/>
            <person name="Labutti K."/>
            <person name="Salamov A."/>
            <person name="Andreopoulos B."/>
            <person name="Baker S."/>
            <person name="Barry K."/>
            <person name="Bills G."/>
            <person name="Bluhm B."/>
            <person name="Cannon C."/>
            <person name="Castanera R."/>
            <person name="Culley D."/>
            <person name="Daum C."/>
            <person name="Ezra D."/>
            <person name="Gonzalez J."/>
            <person name="Henrissat B."/>
            <person name="Kuo A."/>
            <person name="Liang C."/>
            <person name="Lipzen A."/>
            <person name="Lutzoni F."/>
            <person name="Magnuson J."/>
            <person name="Mondo S."/>
            <person name="Nolan M."/>
            <person name="Ohm R."/>
            <person name="Pangilinan J."/>
            <person name="Park H.-J."/>
            <person name="Ramirez L."/>
            <person name="Alfaro M."/>
            <person name="Sun H."/>
            <person name="Tritt A."/>
            <person name="Yoshinaga Y."/>
            <person name="Zwiers L.-H."/>
            <person name="Turgeon B."/>
            <person name="Goodwin S."/>
            <person name="Spatafora J."/>
            <person name="Crous P."/>
            <person name="Grigoriev I."/>
        </authorList>
    </citation>
    <scope>NUCLEOTIDE SEQUENCE</scope>
    <source>
        <strain evidence="5">Tuck. ex Michener</strain>
    </source>
</reference>
<protein>
    <submittedName>
        <fullName evidence="5">FAD/NAD(P)-binding domain-containing protein</fullName>
    </submittedName>
</protein>
<dbReference type="Pfam" id="PF01494">
    <property type="entry name" value="FAD_binding_3"/>
    <property type="match status" value="1"/>
</dbReference>
<dbReference type="OrthoDB" id="655030at2759"/>
<dbReference type="SUPFAM" id="SSF51905">
    <property type="entry name" value="FAD/NAD(P)-binding domain"/>
    <property type="match status" value="1"/>
</dbReference>
<sequence>MSNLELKVLVVGAGIAGPCLAYWLSRTRHDISITIVERSPSPRVTGQSIDIHGPAIEIVKGMNLEEAIRSRHTTEEGTRILKPSGKYFAQFNAGDAFTSSIEILRADLSELFLKATEGLGNIRYMYGDSVKSLEQTDRDVNVTFTSGSKDKFHLVVAADGSTSKTRPLILDEQVLKDSYNFLGQYIAFFSIPSRPDDPKHWQWYNIPKGLSIMLRPHRNPSTMGTYLCITMPARGKRDPAVEEALENGTEDTKRMLHNYFENAGWEAKRVLEGMDDAEDFYMSRAAQVKLSKWTNGRAAVVGDAAFATFGVGTDLAIESAYVLAGELSKIRSSNDIPQALERYEEVFRPIYAKMEDLPPGFPQIAFPQTAWGLRLRDSALWFVSKTKIYKLFQGESETNWKLPSYDWVGI</sequence>
<dbReference type="GO" id="GO:0016491">
    <property type="term" value="F:oxidoreductase activity"/>
    <property type="evidence" value="ECO:0007669"/>
    <property type="project" value="UniProtKB-KW"/>
</dbReference>
<dbReference type="AlphaFoldDB" id="A0A6A6HMU6"/>
<proteinExistence type="predicted"/>
<evidence type="ECO:0000256" key="3">
    <source>
        <dbReference type="ARBA" id="ARBA00023002"/>
    </source>
</evidence>
<accession>A0A6A6HMU6</accession>
<dbReference type="InterPro" id="IPR051704">
    <property type="entry name" value="FAD_aromatic-hydroxylase"/>
</dbReference>
<evidence type="ECO:0000313" key="6">
    <source>
        <dbReference type="Proteomes" id="UP000800092"/>
    </source>
</evidence>
<dbReference type="GO" id="GO:0071949">
    <property type="term" value="F:FAD binding"/>
    <property type="evidence" value="ECO:0007669"/>
    <property type="project" value="InterPro"/>
</dbReference>
<gene>
    <name evidence="5" type="ORF">EV356DRAFT_438617</name>
</gene>
<evidence type="ECO:0000259" key="4">
    <source>
        <dbReference type="Pfam" id="PF01494"/>
    </source>
</evidence>
<dbReference type="PANTHER" id="PTHR46865">
    <property type="entry name" value="OXIDOREDUCTASE-RELATED"/>
    <property type="match status" value="1"/>
</dbReference>
<dbReference type="PANTHER" id="PTHR46865:SF2">
    <property type="entry name" value="MONOOXYGENASE"/>
    <property type="match status" value="1"/>
</dbReference>
<dbReference type="Gene3D" id="3.50.50.60">
    <property type="entry name" value="FAD/NAD(P)-binding domain"/>
    <property type="match status" value="1"/>
</dbReference>
<dbReference type="InterPro" id="IPR036188">
    <property type="entry name" value="FAD/NAD-bd_sf"/>
</dbReference>
<evidence type="ECO:0000313" key="5">
    <source>
        <dbReference type="EMBL" id="KAF2239406.1"/>
    </source>
</evidence>
<dbReference type="Proteomes" id="UP000800092">
    <property type="component" value="Unassembled WGS sequence"/>
</dbReference>
<name>A0A6A6HMU6_VIRVR</name>
<keyword evidence="1" id="KW-0285">Flavoprotein</keyword>
<keyword evidence="6" id="KW-1185">Reference proteome</keyword>
<dbReference type="EMBL" id="ML991772">
    <property type="protein sequence ID" value="KAF2239406.1"/>
    <property type="molecule type" value="Genomic_DNA"/>
</dbReference>
<feature type="domain" description="FAD-binding" evidence="4">
    <location>
        <begin position="6"/>
        <end position="356"/>
    </location>
</feature>
<evidence type="ECO:0000256" key="2">
    <source>
        <dbReference type="ARBA" id="ARBA00022827"/>
    </source>
</evidence>
<organism evidence="5 6">
    <name type="scientific">Viridothelium virens</name>
    <name type="common">Speckled blister lichen</name>
    <name type="synonym">Trypethelium virens</name>
    <dbReference type="NCBI Taxonomy" id="1048519"/>
    <lineage>
        <taxon>Eukaryota</taxon>
        <taxon>Fungi</taxon>
        <taxon>Dikarya</taxon>
        <taxon>Ascomycota</taxon>
        <taxon>Pezizomycotina</taxon>
        <taxon>Dothideomycetes</taxon>
        <taxon>Dothideomycetes incertae sedis</taxon>
        <taxon>Trypetheliales</taxon>
        <taxon>Trypetheliaceae</taxon>
        <taxon>Viridothelium</taxon>
    </lineage>
</organism>
<dbReference type="InterPro" id="IPR002938">
    <property type="entry name" value="FAD-bd"/>
</dbReference>
<keyword evidence="2" id="KW-0274">FAD</keyword>
<evidence type="ECO:0000256" key="1">
    <source>
        <dbReference type="ARBA" id="ARBA00022630"/>
    </source>
</evidence>